<reference evidence="1" key="1">
    <citation type="submission" date="2023-03" db="EMBL/GenBank/DDBJ databases">
        <authorList>
            <person name="Steffen K."/>
            <person name="Cardenas P."/>
        </authorList>
    </citation>
    <scope>NUCLEOTIDE SEQUENCE</scope>
</reference>
<sequence>MPGPKKLLFRMPLFGHCLCGNGYLFGAGFEDCDHKRLVGIKSVLNLLSQVTLWETYIGPLVSAIIHEGQETFFDIHQLIIDAFYVRYVHIVSRWADILVLFPREYIQCNQGDLGVPVFPRLGGRHFHDLAWASLNHDETVFTQTGALGGVCF</sequence>
<evidence type="ECO:0000313" key="1">
    <source>
        <dbReference type="EMBL" id="CAI8031336.1"/>
    </source>
</evidence>
<dbReference type="AlphaFoldDB" id="A0AA35SMA7"/>
<comment type="caution">
    <text evidence="1">The sequence shown here is derived from an EMBL/GenBank/DDBJ whole genome shotgun (WGS) entry which is preliminary data.</text>
</comment>
<keyword evidence="2" id="KW-1185">Reference proteome</keyword>
<dbReference type="Proteomes" id="UP001174909">
    <property type="component" value="Unassembled WGS sequence"/>
</dbReference>
<proteinExistence type="predicted"/>
<gene>
    <name evidence="1" type="ORF">GBAR_LOCUS17800</name>
</gene>
<dbReference type="EMBL" id="CASHTH010002529">
    <property type="protein sequence ID" value="CAI8031336.1"/>
    <property type="molecule type" value="Genomic_DNA"/>
</dbReference>
<accession>A0AA35SMA7</accession>
<name>A0AA35SMA7_GEOBA</name>
<organism evidence="1 2">
    <name type="scientific">Geodia barretti</name>
    <name type="common">Barrett's horny sponge</name>
    <dbReference type="NCBI Taxonomy" id="519541"/>
    <lineage>
        <taxon>Eukaryota</taxon>
        <taxon>Metazoa</taxon>
        <taxon>Porifera</taxon>
        <taxon>Demospongiae</taxon>
        <taxon>Heteroscleromorpha</taxon>
        <taxon>Tetractinellida</taxon>
        <taxon>Astrophorina</taxon>
        <taxon>Geodiidae</taxon>
        <taxon>Geodia</taxon>
    </lineage>
</organism>
<evidence type="ECO:0000313" key="2">
    <source>
        <dbReference type="Proteomes" id="UP001174909"/>
    </source>
</evidence>
<protein>
    <submittedName>
        <fullName evidence="1">Uncharacterized protein</fullName>
    </submittedName>
</protein>